<dbReference type="HOGENOM" id="CLU_540823_0_0_1"/>
<dbReference type="OrthoDB" id="10250130at2759"/>
<evidence type="ECO:0000256" key="2">
    <source>
        <dbReference type="ARBA" id="ARBA00023004"/>
    </source>
</evidence>
<dbReference type="SUPFAM" id="SSF117281">
    <property type="entry name" value="Kelch motif"/>
    <property type="match status" value="1"/>
</dbReference>
<feature type="region of interest" description="Disordered" evidence="3">
    <location>
        <begin position="83"/>
        <end position="123"/>
    </location>
</feature>
<sequence>MAEVAAALYAAETVVEGAAVGALAVSRSTAPLHLNFRKIALPTSEKGLARSGHTLNIVKGKAYIIGGRQDDNTVLAVTLPVASSTDGEGDLTPQDVENVQPQYRNDNRPLAPHDGSEETSSSRFTFNRAGHTTTAIGDKLYIWGGKGSTSDQPPEDVPAQSSDHFVVFDVLTNTYNILTADPSKCREGLPPPRTNHTATSSPHPQPGSLPDGPTTDAHGTIFIHGGSSDSPGGASLDTDLRDTWAFDIGARVWTRLPDIPDPGPSEIANEGRIAYVNGRLWRLGDGFGRAMYLELAEHDSHPHPNTNLPGGPNTNDASVLGVGLKGDGKWQVISFGTEATDPGGPGGTSSASTNASQLPMPRLSAGLVPITTGAGRQYLVYFMGRELKTGGLNDFWSFQIQSEEASAASIKDKVRDMVSKAKTSWDSGKHTWAKCELAKEDTKKETQQHQGDSAIGKESSGGWPEGLYDFGCDVWNDQGGHVFVIWGGRRDEEVVDEGWVVTVQ</sequence>
<dbReference type="Gene3D" id="2.120.10.80">
    <property type="entry name" value="Kelch-type beta propeller"/>
    <property type="match status" value="1"/>
</dbReference>
<organism evidence="4 5">
    <name type="scientific">Exophiala xenobiotica</name>
    <dbReference type="NCBI Taxonomy" id="348802"/>
    <lineage>
        <taxon>Eukaryota</taxon>
        <taxon>Fungi</taxon>
        <taxon>Dikarya</taxon>
        <taxon>Ascomycota</taxon>
        <taxon>Pezizomycotina</taxon>
        <taxon>Eurotiomycetes</taxon>
        <taxon>Chaetothyriomycetidae</taxon>
        <taxon>Chaetothyriales</taxon>
        <taxon>Herpotrichiellaceae</taxon>
        <taxon>Exophiala</taxon>
    </lineage>
</organism>
<dbReference type="STRING" id="348802.A0A0D2DCH6"/>
<protein>
    <submittedName>
        <fullName evidence="4">Uncharacterized protein</fullName>
    </submittedName>
</protein>
<name>A0A0D2DCH6_9EURO</name>
<keyword evidence="1" id="KW-0677">Repeat</keyword>
<dbReference type="Pfam" id="PF07646">
    <property type="entry name" value="Kelch_2"/>
    <property type="match status" value="1"/>
</dbReference>
<dbReference type="PANTHER" id="PTHR47435">
    <property type="entry name" value="KELCH REPEAT PROTEIN (AFU_ORTHOLOGUE AFUA_5G12780)"/>
    <property type="match status" value="1"/>
</dbReference>
<dbReference type="RefSeq" id="XP_013320536.1">
    <property type="nucleotide sequence ID" value="XM_013465082.1"/>
</dbReference>
<dbReference type="InterPro" id="IPR015915">
    <property type="entry name" value="Kelch-typ_b-propeller"/>
</dbReference>
<evidence type="ECO:0000256" key="3">
    <source>
        <dbReference type="SAM" id="MobiDB-lite"/>
    </source>
</evidence>
<dbReference type="EMBL" id="KN847317">
    <property type="protein sequence ID" value="KIW59952.1"/>
    <property type="molecule type" value="Genomic_DNA"/>
</dbReference>
<dbReference type="InterPro" id="IPR011498">
    <property type="entry name" value="Kelch_2"/>
</dbReference>
<feature type="region of interest" description="Disordered" evidence="3">
    <location>
        <begin position="439"/>
        <end position="460"/>
    </location>
</feature>
<dbReference type="PANTHER" id="PTHR47435:SF4">
    <property type="entry name" value="KELCH REPEAT PROTEIN (AFU_ORTHOLOGUE AFUA_5G12780)"/>
    <property type="match status" value="1"/>
</dbReference>
<feature type="region of interest" description="Disordered" evidence="3">
    <location>
        <begin position="181"/>
        <end position="236"/>
    </location>
</feature>
<evidence type="ECO:0000313" key="4">
    <source>
        <dbReference type="EMBL" id="KIW59952.1"/>
    </source>
</evidence>
<dbReference type="AlphaFoldDB" id="A0A0D2DCH6"/>
<proteinExistence type="predicted"/>
<evidence type="ECO:0000313" key="5">
    <source>
        <dbReference type="Proteomes" id="UP000054342"/>
    </source>
</evidence>
<dbReference type="GO" id="GO:0019760">
    <property type="term" value="P:glucosinolate metabolic process"/>
    <property type="evidence" value="ECO:0007669"/>
    <property type="project" value="UniProtKB-ARBA"/>
</dbReference>
<evidence type="ECO:0000256" key="1">
    <source>
        <dbReference type="ARBA" id="ARBA00022737"/>
    </source>
</evidence>
<feature type="compositionally biased region" description="Polar residues" evidence="3">
    <location>
        <begin position="95"/>
        <end position="104"/>
    </location>
</feature>
<dbReference type="GeneID" id="25322118"/>
<gene>
    <name evidence="4" type="ORF">PV05_00210</name>
</gene>
<keyword evidence="5" id="KW-1185">Reference proteome</keyword>
<accession>A0A0D2DCH6</accession>
<reference evidence="4 5" key="1">
    <citation type="submission" date="2015-01" db="EMBL/GenBank/DDBJ databases">
        <title>The Genome Sequence of Exophiala xenobiotica CBS118157.</title>
        <authorList>
            <consortium name="The Broad Institute Genomics Platform"/>
            <person name="Cuomo C."/>
            <person name="de Hoog S."/>
            <person name="Gorbushina A."/>
            <person name="Stielow B."/>
            <person name="Teixiera M."/>
            <person name="Abouelleil A."/>
            <person name="Chapman S.B."/>
            <person name="Priest M."/>
            <person name="Young S.K."/>
            <person name="Wortman J."/>
            <person name="Nusbaum C."/>
            <person name="Birren B."/>
        </authorList>
    </citation>
    <scope>NUCLEOTIDE SEQUENCE [LARGE SCALE GENOMIC DNA]</scope>
    <source>
        <strain evidence="4 5">CBS 118157</strain>
    </source>
</reference>
<keyword evidence="2" id="KW-0408">Iron</keyword>
<dbReference type="Proteomes" id="UP000054342">
    <property type="component" value="Unassembled WGS sequence"/>
</dbReference>